<proteinExistence type="predicted"/>
<dbReference type="AlphaFoldDB" id="A0A919KAQ3"/>
<evidence type="ECO:0000259" key="2">
    <source>
        <dbReference type="Pfam" id="PF06114"/>
    </source>
</evidence>
<dbReference type="Pfam" id="PF08401">
    <property type="entry name" value="ArdcN"/>
    <property type="match status" value="1"/>
</dbReference>
<feature type="compositionally biased region" description="Acidic residues" evidence="1">
    <location>
        <begin position="329"/>
        <end position="340"/>
    </location>
</feature>
<keyword evidence="5" id="KW-1185">Reference proteome</keyword>
<dbReference type="InterPro" id="IPR010359">
    <property type="entry name" value="IrrE_HExxH"/>
</dbReference>
<evidence type="ECO:0008006" key="6">
    <source>
        <dbReference type="Google" id="ProtNLM"/>
    </source>
</evidence>
<sequence length="353" mass="38567">MATTHRTQQTDQQHAFLEKIRTDFEQRLARLAADPGQWVEFIEQAAVFGARYSLGNQLLLMMQAAERDITAQYFLPFGNKAGTSGWKRHGRQVRTGEKAFKIWAPIRRRPNEEQAAQWQAEGRTVRREPSGRLAAQVVGFRLSPTFELSQTDGKPFEIPTVRQIRRVKVSAAGMPQLLDGDDPTGAFDDVVKLITDAGYSFELAPPGSRYLGTANGVTVGGTARLVRVRDDVSAAQQVKTTAHELAHILCGHLDDTAPGQDLHRGRRETEAESVAHIVCAVLGLDTAAYSDAYVLGWANGDLDLVKQCADTVLRVAKTILTQLAPEAGDTADPDPADDPADVPGRTLFEGVTI</sequence>
<evidence type="ECO:0000256" key="1">
    <source>
        <dbReference type="SAM" id="MobiDB-lite"/>
    </source>
</evidence>
<feature type="domain" description="N-terminal" evidence="3">
    <location>
        <begin position="42"/>
        <end position="120"/>
    </location>
</feature>
<feature type="domain" description="IrrE N-terminal-like" evidence="2">
    <location>
        <begin position="223"/>
        <end position="276"/>
    </location>
</feature>
<dbReference type="EMBL" id="BOMV01000116">
    <property type="protein sequence ID" value="GIF02011.1"/>
    <property type="molecule type" value="Genomic_DNA"/>
</dbReference>
<reference evidence="4" key="1">
    <citation type="submission" date="2021-01" db="EMBL/GenBank/DDBJ databases">
        <title>Whole genome shotgun sequence of Actinoplanes rishiriensis NBRC 108556.</title>
        <authorList>
            <person name="Komaki H."/>
            <person name="Tamura T."/>
        </authorList>
    </citation>
    <scope>NUCLEOTIDE SEQUENCE</scope>
    <source>
        <strain evidence="4">NBRC 108556</strain>
    </source>
</reference>
<dbReference type="GO" id="GO:0003697">
    <property type="term" value="F:single-stranded DNA binding"/>
    <property type="evidence" value="ECO:0007669"/>
    <property type="project" value="InterPro"/>
</dbReference>
<feature type="region of interest" description="Disordered" evidence="1">
    <location>
        <begin position="326"/>
        <end position="353"/>
    </location>
</feature>
<dbReference type="RefSeq" id="WP_203791007.1">
    <property type="nucleotide sequence ID" value="NZ_BOMV01000116.1"/>
</dbReference>
<accession>A0A919KAQ3</accession>
<evidence type="ECO:0000313" key="5">
    <source>
        <dbReference type="Proteomes" id="UP000636960"/>
    </source>
</evidence>
<evidence type="ECO:0000313" key="4">
    <source>
        <dbReference type="EMBL" id="GIF02011.1"/>
    </source>
</evidence>
<dbReference type="Pfam" id="PF06114">
    <property type="entry name" value="Peptidase_M78"/>
    <property type="match status" value="1"/>
</dbReference>
<comment type="caution">
    <text evidence="4">The sequence shown here is derived from an EMBL/GenBank/DDBJ whole genome shotgun (WGS) entry which is preliminary data.</text>
</comment>
<dbReference type="Proteomes" id="UP000636960">
    <property type="component" value="Unassembled WGS sequence"/>
</dbReference>
<evidence type="ECO:0000259" key="3">
    <source>
        <dbReference type="Pfam" id="PF08401"/>
    </source>
</evidence>
<dbReference type="InterPro" id="IPR013610">
    <property type="entry name" value="ArdC_N"/>
</dbReference>
<protein>
    <recommendedName>
        <fullName evidence="6">IrrE N-terminal-like domain-containing protein</fullName>
    </recommendedName>
</protein>
<gene>
    <name evidence="4" type="ORF">Ari01nite_94750</name>
</gene>
<name>A0A919KAQ3_9ACTN</name>
<organism evidence="4 5">
    <name type="scientific">Paractinoplanes rishiriensis</name>
    <dbReference type="NCBI Taxonomy" id="1050105"/>
    <lineage>
        <taxon>Bacteria</taxon>
        <taxon>Bacillati</taxon>
        <taxon>Actinomycetota</taxon>
        <taxon>Actinomycetes</taxon>
        <taxon>Micromonosporales</taxon>
        <taxon>Micromonosporaceae</taxon>
        <taxon>Paractinoplanes</taxon>
    </lineage>
</organism>